<sequence>MQCGVSELDTLISSVLGFLTEYSWVYAFKWVDLLSYAGNPAGDPVLCCPAEWKIALCSAEVRDLQSVVLGNPSPATWPASLKFFARQCMSLSRRLMESSSCIPISANQPTASIGHVVAVPSAGYLAYATVSPSPNMTKHVKVKLKKQHEIEIMSAFVCDMLQDTLTAAPAVNYETRNRTFQTSEFFESPQPLTKESRSCASGRSAEPNVGGLVDLGSGLGHLPNYVMRMLSVVNPQIPRPRLVAVEADPIIHSRAKELEDKKVSPNDRILRECIRVTTDNLENLRDRFRAHLSGLSVPYYLLCGLHCCGDLSVAAINLFISDPNAHSLALIGCCYHKMTAQMFPLSAMLREALTQRCGFSALTSTVALRLACQWSPQQWCRWSHLEVHQHRIRVFVRSVIQVFFGPHSAAPSPKLREIVRINPLNWLTDDLQSANLLSVNQPLPNLTAYWRALQKIDEHCDFEALQCLARTQAAVELWRLLPGILTLQQLMQPLLEALILSDRVWALRESGTPYVTLLRLFDPLLSPRCMALVAER</sequence>
<feature type="compositionally biased region" description="Polar residues" evidence="1">
    <location>
        <begin position="185"/>
        <end position="201"/>
    </location>
</feature>
<gene>
    <name evidence="3" type="primary">RRNAD</name>
    <name evidence="3" type="ORF">TR167065</name>
</gene>
<dbReference type="Pfam" id="PF13679">
    <property type="entry name" value="Methyltransf_32"/>
    <property type="match status" value="1"/>
</dbReference>
<name>A0A0X3PV69_SCHSO</name>
<feature type="domain" description="Methyltransferase" evidence="2">
    <location>
        <begin position="206"/>
        <end position="341"/>
    </location>
</feature>
<dbReference type="PANTHER" id="PTHR12496">
    <property type="entry name" value="CGI-41 METHYLTRANSFERASE"/>
    <property type="match status" value="1"/>
</dbReference>
<protein>
    <submittedName>
        <fullName evidence="3">Protein RRNAD1</fullName>
    </submittedName>
</protein>
<reference evidence="3" key="1">
    <citation type="submission" date="2016-01" db="EMBL/GenBank/DDBJ databases">
        <title>Reference transcriptome for the parasite Schistocephalus solidus: insights into the molecular evolution of parasitism.</title>
        <authorList>
            <person name="Hebert F.O."/>
            <person name="Grambauer S."/>
            <person name="Barber I."/>
            <person name="Landry C.R."/>
            <person name="Aubin-Horth N."/>
        </authorList>
    </citation>
    <scope>NUCLEOTIDE SEQUENCE</scope>
</reference>
<evidence type="ECO:0000259" key="2">
    <source>
        <dbReference type="Pfam" id="PF13679"/>
    </source>
</evidence>
<evidence type="ECO:0000313" key="3">
    <source>
        <dbReference type="EMBL" id="JAP55783.1"/>
    </source>
</evidence>
<dbReference type="PANTHER" id="PTHR12496:SF0">
    <property type="entry name" value="METHYLTRANSFERASE DOMAIN-CONTAINING PROTEIN"/>
    <property type="match status" value="1"/>
</dbReference>
<dbReference type="EMBL" id="GEEE01007442">
    <property type="protein sequence ID" value="JAP55783.1"/>
    <property type="molecule type" value="Transcribed_RNA"/>
</dbReference>
<organism evidence="3">
    <name type="scientific">Schistocephalus solidus</name>
    <name type="common">Tapeworm</name>
    <dbReference type="NCBI Taxonomy" id="70667"/>
    <lineage>
        <taxon>Eukaryota</taxon>
        <taxon>Metazoa</taxon>
        <taxon>Spiralia</taxon>
        <taxon>Lophotrochozoa</taxon>
        <taxon>Platyhelminthes</taxon>
        <taxon>Cestoda</taxon>
        <taxon>Eucestoda</taxon>
        <taxon>Diphyllobothriidea</taxon>
        <taxon>Diphyllobothriidae</taxon>
        <taxon>Schistocephalus</taxon>
    </lineage>
</organism>
<dbReference type="AlphaFoldDB" id="A0A0X3PV69"/>
<feature type="region of interest" description="Disordered" evidence="1">
    <location>
        <begin position="185"/>
        <end position="205"/>
    </location>
</feature>
<proteinExistence type="predicted"/>
<dbReference type="InterPro" id="IPR052220">
    <property type="entry name" value="METTL25"/>
</dbReference>
<accession>A0A0X3PV69</accession>
<dbReference type="InterPro" id="IPR025714">
    <property type="entry name" value="Methyltranfer_dom"/>
</dbReference>
<evidence type="ECO:0000256" key="1">
    <source>
        <dbReference type="SAM" id="MobiDB-lite"/>
    </source>
</evidence>